<keyword evidence="2" id="KW-1185">Reference proteome</keyword>
<proteinExistence type="predicted"/>
<dbReference type="EMBL" id="GG662853">
    <property type="protein sequence ID" value="EWS76443.1"/>
    <property type="molecule type" value="Genomic_DNA"/>
</dbReference>
<dbReference type="AlphaFoldDB" id="W7XH34"/>
<dbReference type="RefSeq" id="XP_012651020.1">
    <property type="nucleotide sequence ID" value="XM_012795566.1"/>
</dbReference>
<dbReference type="KEGG" id="tet:TTHERM_000071027"/>
<dbReference type="InParanoid" id="W7XH34"/>
<accession>W7XH34</accession>
<evidence type="ECO:0000313" key="1">
    <source>
        <dbReference type="EMBL" id="EWS76443.1"/>
    </source>
</evidence>
<organism evidence="1 2">
    <name type="scientific">Tetrahymena thermophila (strain SB210)</name>
    <dbReference type="NCBI Taxonomy" id="312017"/>
    <lineage>
        <taxon>Eukaryota</taxon>
        <taxon>Sar</taxon>
        <taxon>Alveolata</taxon>
        <taxon>Ciliophora</taxon>
        <taxon>Intramacronucleata</taxon>
        <taxon>Oligohymenophorea</taxon>
        <taxon>Hymenostomatida</taxon>
        <taxon>Tetrahymenina</taxon>
        <taxon>Tetrahymenidae</taxon>
        <taxon>Tetrahymena</taxon>
    </lineage>
</organism>
<protein>
    <submittedName>
        <fullName evidence="1">Uncharacterized protein</fullName>
    </submittedName>
</protein>
<name>W7XH34_TETTS</name>
<reference evidence="2" key="1">
    <citation type="journal article" date="2006" name="PLoS Biol.">
        <title>Macronuclear genome sequence of the ciliate Tetrahymena thermophila, a model eukaryote.</title>
        <authorList>
            <person name="Eisen J.A."/>
            <person name="Coyne R.S."/>
            <person name="Wu M."/>
            <person name="Wu D."/>
            <person name="Thiagarajan M."/>
            <person name="Wortman J.R."/>
            <person name="Badger J.H."/>
            <person name="Ren Q."/>
            <person name="Amedeo P."/>
            <person name="Jones K.M."/>
            <person name="Tallon L.J."/>
            <person name="Delcher A.L."/>
            <person name="Salzberg S.L."/>
            <person name="Silva J.C."/>
            <person name="Haas B.J."/>
            <person name="Majoros W.H."/>
            <person name="Farzad M."/>
            <person name="Carlton J.M."/>
            <person name="Smith R.K. Jr."/>
            <person name="Garg J."/>
            <person name="Pearlman R.E."/>
            <person name="Karrer K.M."/>
            <person name="Sun L."/>
            <person name="Manning G."/>
            <person name="Elde N.C."/>
            <person name="Turkewitz A.P."/>
            <person name="Asai D.J."/>
            <person name="Wilkes D.E."/>
            <person name="Wang Y."/>
            <person name="Cai H."/>
            <person name="Collins K."/>
            <person name="Stewart B.A."/>
            <person name="Lee S.R."/>
            <person name="Wilamowska K."/>
            <person name="Weinberg Z."/>
            <person name="Ruzzo W.L."/>
            <person name="Wloga D."/>
            <person name="Gaertig J."/>
            <person name="Frankel J."/>
            <person name="Tsao C.-C."/>
            <person name="Gorovsky M.A."/>
            <person name="Keeling P.J."/>
            <person name="Waller R.F."/>
            <person name="Patron N.J."/>
            <person name="Cherry J.M."/>
            <person name="Stover N.A."/>
            <person name="Krieger C.J."/>
            <person name="del Toro C."/>
            <person name="Ryder H.F."/>
            <person name="Williamson S.C."/>
            <person name="Barbeau R.A."/>
            <person name="Hamilton E.P."/>
            <person name="Orias E."/>
        </authorList>
    </citation>
    <scope>NUCLEOTIDE SEQUENCE [LARGE SCALE GENOMIC DNA]</scope>
    <source>
        <strain evidence="2">SB210</strain>
    </source>
</reference>
<sequence length="156" mass="19356">MMMLEQNSCLETTDLKQSHKSTNEYLNHKNNLQNFFNLFQAQDRLERDYLKFKSGRNQIQSKSVKNTRYQIKQKERGRVLKIGKKEYRGRHQIKYNLLKYYKKEIKFQKEGYKHQIQLSKKRLESQFKYYFEIQTLNRHRSEIKRNYPIILYINQY</sequence>
<dbReference type="Proteomes" id="UP000009168">
    <property type="component" value="Unassembled WGS sequence"/>
</dbReference>
<gene>
    <name evidence="1" type="ORF">TTHERM_000071027</name>
</gene>
<dbReference type="GeneID" id="24437098"/>
<evidence type="ECO:0000313" key="2">
    <source>
        <dbReference type="Proteomes" id="UP000009168"/>
    </source>
</evidence>